<dbReference type="Gene3D" id="3.40.50.2300">
    <property type="match status" value="1"/>
</dbReference>
<dbReference type="STRING" id="1610493.RPIT_13980"/>
<evidence type="ECO:0000313" key="6">
    <source>
        <dbReference type="EMBL" id="AQP46183.1"/>
    </source>
</evidence>
<keyword evidence="2" id="KW-0378">Hydrolase</keyword>
<dbReference type="Pfam" id="PF01451">
    <property type="entry name" value="LMWPc"/>
    <property type="match status" value="1"/>
</dbReference>
<dbReference type="Proteomes" id="UP000188324">
    <property type="component" value="Chromosome"/>
</dbReference>
<proteinExistence type="inferred from homology"/>
<evidence type="ECO:0000313" key="7">
    <source>
        <dbReference type="Proteomes" id="UP000188324"/>
    </source>
</evidence>
<dbReference type="KEGG" id="tfl:RPIT_13980"/>
<evidence type="ECO:0000256" key="3">
    <source>
        <dbReference type="ARBA" id="ARBA00022912"/>
    </source>
</evidence>
<comment type="similarity">
    <text evidence="1">Belongs to the low molecular weight phosphotyrosine protein phosphatase family.</text>
</comment>
<accession>A0A1Q2CJC3</accession>
<dbReference type="InterPro" id="IPR023485">
    <property type="entry name" value="Ptyr_pPase"/>
</dbReference>
<dbReference type="EMBL" id="CP019605">
    <property type="protein sequence ID" value="AQP46183.1"/>
    <property type="molecule type" value="Genomic_DNA"/>
</dbReference>
<dbReference type="SUPFAM" id="SSF52788">
    <property type="entry name" value="Phosphotyrosine protein phosphatases I"/>
    <property type="match status" value="1"/>
</dbReference>
<feature type="active site" evidence="4">
    <location>
        <position position="11"/>
    </location>
</feature>
<dbReference type="GO" id="GO:0004725">
    <property type="term" value="F:protein tyrosine phosphatase activity"/>
    <property type="evidence" value="ECO:0007669"/>
    <property type="project" value="InterPro"/>
</dbReference>
<evidence type="ECO:0000259" key="5">
    <source>
        <dbReference type="SMART" id="SM00226"/>
    </source>
</evidence>
<sequence length="175" mass="18792">MLFVCTANICRSAYAEAAARASATEEIAFMSAGTHALVGEGMDPPMAAELRGIGDAAAHRAQQLALPLAQEADLILTMGAQHRRYILDEWPALAHKTFVIGHAARVLAELPPEVSLEGVADHLWRNRTVQKGDEVADPYRRGPEAASVAARQIDANLAVIVEALSRLSLASRHRP</sequence>
<dbReference type="InterPro" id="IPR017867">
    <property type="entry name" value="Tyr_phospatase_low_mol_wt"/>
</dbReference>
<dbReference type="InterPro" id="IPR050438">
    <property type="entry name" value="LMW_PTPase"/>
</dbReference>
<evidence type="ECO:0000256" key="2">
    <source>
        <dbReference type="ARBA" id="ARBA00022801"/>
    </source>
</evidence>
<dbReference type="PANTHER" id="PTHR11717">
    <property type="entry name" value="LOW MOLECULAR WEIGHT PROTEIN TYROSINE PHOSPHATASE"/>
    <property type="match status" value="1"/>
</dbReference>
<organism evidence="6 7">
    <name type="scientific">Tessaracoccus flavus</name>
    <dbReference type="NCBI Taxonomy" id="1610493"/>
    <lineage>
        <taxon>Bacteria</taxon>
        <taxon>Bacillati</taxon>
        <taxon>Actinomycetota</taxon>
        <taxon>Actinomycetes</taxon>
        <taxon>Propionibacteriales</taxon>
        <taxon>Propionibacteriaceae</taxon>
        <taxon>Tessaracoccus</taxon>
    </lineage>
</organism>
<dbReference type="InterPro" id="IPR036196">
    <property type="entry name" value="Ptyr_pPase_sf"/>
</dbReference>
<keyword evidence="7" id="KW-1185">Reference proteome</keyword>
<dbReference type="AlphaFoldDB" id="A0A1Q2CJC3"/>
<reference evidence="6 7" key="1">
    <citation type="journal article" date="2016" name="Int. J. Syst. Evol. Microbiol.">
        <title>Tessaracoccus flavus sp. nov., isolated from the drainage system of a lindane-producing factory.</title>
        <authorList>
            <person name="Kumari R."/>
            <person name="Singh P."/>
            <person name="Schumann P."/>
            <person name="Lal R."/>
        </authorList>
    </citation>
    <scope>NUCLEOTIDE SEQUENCE [LARGE SCALE GENOMIC DNA]</scope>
    <source>
        <strain evidence="6 7">RP1T</strain>
    </source>
</reference>
<feature type="active site" description="Nucleophile" evidence="4">
    <location>
        <position position="5"/>
    </location>
</feature>
<evidence type="ECO:0000256" key="4">
    <source>
        <dbReference type="PIRSR" id="PIRSR617867-1"/>
    </source>
</evidence>
<dbReference type="PRINTS" id="PR00719">
    <property type="entry name" value="LMWPTPASE"/>
</dbReference>
<protein>
    <recommendedName>
        <fullName evidence="5">Phosphotyrosine protein phosphatase I domain-containing protein</fullName>
    </recommendedName>
</protein>
<gene>
    <name evidence="6" type="ORF">RPIT_13980</name>
</gene>
<dbReference type="PANTHER" id="PTHR11717:SF31">
    <property type="entry name" value="LOW MOLECULAR WEIGHT PROTEIN-TYROSINE-PHOSPHATASE ETP-RELATED"/>
    <property type="match status" value="1"/>
</dbReference>
<dbReference type="SMART" id="SM00226">
    <property type="entry name" value="LMWPc"/>
    <property type="match status" value="1"/>
</dbReference>
<name>A0A1Q2CJC3_9ACTN</name>
<keyword evidence="3" id="KW-0904">Protein phosphatase</keyword>
<feature type="domain" description="Phosphotyrosine protein phosphatase I" evidence="5">
    <location>
        <begin position="2"/>
        <end position="170"/>
    </location>
</feature>
<evidence type="ECO:0000256" key="1">
    <source>
        <dbReference type="ARBA" id="ARBA00011063"/>
    </source>
</evidence>